<dbReference type="OrthoDB" id="4862968at2"/>
<dbReference type="Proteomes" id="UP000316747">
    <property type="component" value="Unassembled WGS sequence"/>
</dbReference>
<evidence type="ECO:0000313" key="3">
    <source>
        <dbReference type="Proteomes" id="UP000316747"/>
    </source>
</evidence>
<organism evidence="2 3">
    <name type="scientific">Humibacillus xanthopallidus</name>
    <dbReference type="NCBI Taxonomy" id="412689"/>
    <lineage>
        <taxon>Bacteria</taxon>
        <taxon>Bacillati</taxon>
        <taxon>Actinomycetota</taxon>
        <taxon>Actinomycetes</taxon>
        <taxon>Micrococcales</taxon>
        <taxon>Intrasporangiaceae</taxon>
        <taxon>Humibacillus</taxon>
    </lineage>
</organism>
<dbReference type="EMBL" id="VFPM01000006">
    <property type="protein sequence ID" value="TQM54600.1"/>
    <property type="molecule type" value="Genomic_DNA"/>
</dbReference>
<name>A0A543H8H3_9MICO</name>
<feature type="transmembrane region" description="Helical" evidence="1">
    <location>
        <begin position="277"/>
        <end position="298"/>
    </location>
</feature>
<feature type="transmembrane region" description="Helical" evidence="1">
    <location>
        <begin position="245"/>
        <end position="265"/>
    </location>
</feature>
<feature type="transmembrane region" description="Helical" evidence="1">
    <location>
        <begin position="68"/>
        <end position="89"/>
    </location>
</feature>
<proteinExistence type="predicted"/>
<accession>A0A543H8H3</accession>
<keyword evidence="1" id="KW-0472">Membrane</keyword>
<dbReference type="RefSeq" id="WP_141847611.1">
    <property type="nucleotide sequence ID" value="NZ_VFPM01000006.1"/>
</dbReference>
<feature type="transmembrane region" description="Helical" evidence="1">
    <location>
        <begin position="39"/>
        <end position="56"/>
    </location>
</feature>
<sequence length="315" mass="33132">MTSTPHDALTAPTVATSTVPRGALPALARLEAGRLARHPAFVGGTAFGIVSTAMALSEEPDQVTGNALGLPVVALTVGLGAMLAAYRITRSFDRADELVEAAPTSTTARTAALCVITLIPCLVASWWLVFYYGFTPAALDAPDWMYGVFSHSEIATVIVGNSVVAAAGATLLGIAAGRWWRFRGASAVLVILVAVWTLTVMSAFSGDEASPPAWHRWVRLFAPLSGFTTVSENTDSVLSLTGSPWWYFVWLLTLCALAGLAALLWRSEGQTRRRLVRAGGVLVAVSLVTYVLAASGGLSEPVRSYPDGPAVVTTK</sequence>
<dbReference type="AlphaFoldDB" id="A0A543H8H3"/>
<evidence type="ECO:0000256" key="1">
    <source>
        <dbReference type="SAM" id="Phobius"/>
    </source>
</evidence>
<comment type="caution">
    <text evidence="2">The sequence shown here is derived from an EMBL/GenBank/DDBJ whole genome shotgun (WGS) entry which is preliminary data.</text>
</comment>
<keyword evidence="3" id="KW-1185">Reference proteome</keyword>
<evidence type="ECO:0000313" key="2">
    <source>
        <dbReference type="EMBL" id="TQM54600.1"/>
    </source>
</evidence>
<reference evidence="2 3" key="1">
    <citation type="submission" date="2019-06" db="EMBL/GenBank/DDBJ databases">
        <title>Genome sequencing of plant associated microbes to promote plant fitness in Sorghum bicolor and Oryza sativa.</title>
        <authorList>
            <person name="Coleman-Derr D."/>
        </authorList>
    </citation>
    <scope>NUCLEOTIDE SEQUENCE [LARGE SCALE GENOMIC DNA]</scope>
    <source>
        <strain evidence="2 3">KV-663</strain>
    </source>
</reference>
<feature type="transmembrane region" description="Helical" evidence="1">
    <location>
        <begin position="187"/>
        <end position="206"/>
    </location>
</feature>
<keyword evidence="1" id="KW-1133">Transmembrane helix</keyword>
<feature type="transmembrane region" description="Helical" evidence="1">
    <location>
        <begin position="154"/>
        <end position="175"/>
    </location>
</feature>
<protein>
    <submittedName>
        <fullName evidence="2">Uncharacterized protein</fullName>
    </submittedName>
</protein>
<keyword evidence="1" id="KW-0812">Transmembrane</keyword>
<feature type="transmembrane region" description="Helical" evidence="1">
    <location>
        <begin position="110"/>
        <end position="134"/>
    </location>
</feature>
<gene>
    <name evidence="2" type="ORF">FBY41_4638</name>
</gene>